<dbReference type="Proteomes" id="UP000762676">
    <property type="component" value="Unassembled WGS sequence"/>
</dbReference>
<dbReference type="Gene3D" id="4.10.410.20">
    <property type="match status" value="1"/>
</dbReference>
<feature type="compositionally biased region" description="Basic and acidic residues" evidence="2">
    <location>
        <begin position="135"/>
        <end position="149"/>
    </location>
</feature>
<dbReference type="SUPFAM" id="SSF90188">
    <property type="entry name" value="Somatomedin B domain"/>
    <property type="match status" value="1"/>
</dbReference>
<dbReference type="AlphaFoldDB" id="A0AAV4HK09"/>
<evidence type="ECO:0000256" key="1">
    <source>
        <dbReference type="ARBA" id="ARBA00023157"/>
    </source>
</evidence>
<feature type="region of interest" description="Disordered" evidence="2">
    <location>
        <begin position="119"/>
        <end position="154"/>
    </location>
</feature>
<name>A0AAV4HK09_9GAST</name>
<dbReference type="PROSITE" id="PS50958">
    <property type="entry name" value="SMB_2"/>
    <property type="match status" value="1"/>
</dbReference>
<evidence type="ECO:0000313" key="5">
    <source>
        <dbReference type="Proteomes" id="UP000762676"/>
    </source>
</evidence>
<keyword evidence="1" id="KW-1015">Disulfide bond</keyword>
<reference evidence="4 5" key="1">
    <citation type="journal article" date="2021" name="Elife">
        <title>Chloroplast acquisition without the gene transfer in kleptoplastic sea slugs, Plakobranchus ocellatus.</title>
        <authorList>
            <person name="Maeda T."/>
            <person name="Takahashi S."/>
            <person name="Yoshida T."/>
            <person name="Shimamura S."/>
            <person name="Takaki Y."/>
            <person name="Nagai Y."/>
            <person name="Toyoda A."/>
            <person name="Suzuki Y."/>
            <person name="Arimoto A."/>
            <person name="Ishii H."/>
            <person name="Satoh N."/>
            <person name="Nishiyama T."/>
            <person name="Hasebe M."/>
            <person name="Maruyama T."/>
            <person name="Minagawa J."/>
            <person name="Obokata J."/>
            <person name="Shigenobu S."/>
        </authorList>
    </citation>
    <scope>NUCLEOTIDE SEQUENCE [LARGE SCALE GENOMIC DNA]</scope>
</reference>
<organism evidence="4 5">
    <name type="scientific">Elysia marginata</name>
    <dbReference type="NCBI Taxonomy" id="1093978"/>
    <lineage>
        <taxon>Eukaryota</taxon>
        <taxon>Metazoa</taxon>
        <taxon>Spiralia</taxon>
        <taxon>Lophotrochozoa</taxon>
        <taxon>Mollusca</taxon>
        <taxon>Gastropoda</taxon>
        <taxon>Heterobranchia</taxon>
        <taxon>Euthyneura</taxon>
        <taxon>Panpulmonata</taxon>
        <taxon>Sacoglossa</taxon>
        <taxon>Placobranchoidea</taxon>
        <taxon>Plakobranchidae</taxon>
        <taxon>Elysia</taxon>
    </lineage>
</organism>
<dbReference type="EMBL" id="BMAT01002075">
    <property type="protein sequence ID" value="GFR98528.1"/>
    <property type="molecule type" value="Genomic_DNA"/>
</dbReference>
<evidence type="ECO:0000313" key="4">
    <source>
        <dbReference type="EMBL" id="GFR98528.1"/>
    </source>
</evidence>
<dbReference type="InterPro" id="IPR036024">
    <property type="entry name" value="Somatomedin_B-like_dom_sf"/>
</dbReference>
<evidence type="ECO:0000259" key="3">
    <source>
        <dbReference type="PROSITE" id="PS50958"/>
    </source>
</evidence>
<feature type="domain" description="SMB" evidence="3">
    <location>
        <begin position="215"/>
        <end position="255"/>
    </location>
</feature>
<dbReference type="PROSITE" id="PS00524">
    <property type="entry name" value="SMB_1"/>
    <property type="match status" value="1"/>
</dbReference>
<gene>
    <name evidence="4" type="ORF">ElyMa_001021200</name>
</gene>
<proteinExistence type="predicted"/>
<sequence length="785" mass="89467">MKIAGHRRLKRRQQRGCCRTRIFRRPVLKVLLVYLMLVCHCQSNYYTSTVAVNSALRLFKPVTPLISDKNASRLKNVQLQEQVTVQHEGTIVEKLTHVNKADARLLTLGDGAHQTSFHTQDEIGSHLNGSSADVETSKDKEYLDTKTEPPKTSLTEITEQNETLKIPDVEVLVTEPLKNNRVHVRLEENSSQSLPIINRSMNKLDDYSLWYSSRNLSSCHQRCGEDTSFPCSCEEKCVVHKTCCEDFANTCPQLLHFALSKFQQLVFASFRCDELSAVFMVESCPSSNNEDRSFKVDSLSKNTASMVASRLQNENKPWKVSSIEELISNAPVTDYNTGIVFANAKIYECNKRMLLHNFKREITGTWLTHFGIKNNTKPATGKNFQEKLDITSYFYVPPKTHPETAGAMCYNNWTISCISSFSKELGLLHVACNTSVSEYYENRIKVITMFWTQQRLAQHICAKCVSDYLFARKGGRAFILGFKVLASLSATPGKISYAVIDRSSLTRQGMAPWWSLTCSNEEELHSAETQRSSCEAVQCDNRYQLTPDKLCKKTIRGEISVQSEAIFDGKKCEFNAGKLFNAAKCFFESLYKIKVLKTPLQERQIYDRRRQMNFTAVRMEMYFEGVDYMEEFHILKDSMYVSFSTAMPIFSSHYCSISGALKKREEKNNTQSILPVAINENEICPSVDASALPSNTSFSSVRFNYCLNVFSLEELTYLHCACEVSSERPRDMIDLNKWREVVSKAKSLQCLREETLELAAKGLRVRVSVILVYTMMILFLDTINK</sequence>
<keyword evidence="5" id="KW-1185">Reference proteome</keyword>
<dbReference type="InterPro" id="IPR001212">
    <property type="entry name" value="Somatomedin_B_dom"/>
</dbReference>
<dbReference type="Pfam" id="PF01033">
    <property type="entry name" value="Somatomedin_B"/>
    <property type="match status" value="1"/>
</dbReference>
<evidence type="ECO:0000256" key="2">
    <source>
        <dbReference type="SAM" id="MobiDB-lite"/>
    </source>
</evidence>
<comment type="caution">
    <text evidence="4">The sequence shown here is derived from an EMBL/GenBank/DDBJ whole genome shotgun (WGS) entry which is preliminary data.</text>
</comment>
<protein>
    <recommendedName>
        <fullName evidence="3">SMB domain-containing protein</fullName>
    </recommendedName>
</protein>
<accession>A0AAV4HK09</accession>